<evidence type="ECO:0000256" key="5">
    <source>
        <dbReference type="ARBA" id="ARBA00022898"/>
    </source>
</evidence>
<accession>G8TTW7</accession>
<reference evidence="10 11" key="2">
    <citation type="journal article" date="2012" name="Stand. Genomic Sci.">
        <title>Complete genome sequence of the moderately thermophilic mineral-sulfide-oxidizing firmicute Sulfobacillus acidophilus type strain (NAL(T)).</title>
        <authorList>
            <person name="Anderson I."/>
            <person name="Chertkov O."/>
            <person name="Chen A."/>
            <person name="Saunders E."/>
            <person name="Lapidus A."/>
            <person name="Nolan M."/>
            <person name="Lucas S."/>
            <person name="Hammon N."/>
            <person name="Deshpande S."/>
            <person name="Cheng J.F."/>
            <person name="Han C."/>
            <person name="Tapia R."/>
            <person name="Goodwin L.A."/>
            <person name="Pitluck S."/>
            <person name="Liolios K."/>
            <person name="Pagani I."/>
            <person name="Ivanova N."/>
            <person name="Mikhailova N."/>
            <person name="Pati A."/>
            <person name="Palaniappan K."/>
            <person name="Land M."/>
            <person name="Pan C."/>
            <person name="Rohde M."/>
            <person name="Pukall R."/>
            <person name="Goker M."/>
            <person name="Detter J.C."/>
            <person name="Woyke T."/>
            <person name="Bristow J."/>
            <person name="Eisen J.A."/>
            <person name="Markowitz V."/>
            <person name="Hugenholtz P."/>
            <person name="Kyrpides N.C."/>
            <person name="Klenk H.P."/>
            <person name="Mavromatis K."/>
        </authorList>
    </citation>
    <scope>NUCLEOTIDE SEQUENCE [LARGE SCALE GENOMIC DNA]</scope>
    <source>
        <strain evidence="11">ATCC 700253 / DSM 10332 / NAL</strain>
    </source>
</reference>
<comment type="cofactor">
    <cofactor evidence="2">
        <name>pyridoxal 5'-phosphate</name>
        <dbReference type="ChEBI" id="CHEBI:597326"/>
    </cofactor>
</comment>
<keyword evidence="5" id="KW-0663">Pyridoxal phosphate</keyword>
<evidence type="ECO:0000256" key="4">
    <source>
        <dbReference type="ARBA" id="ARBA00012096"/>
    </source>
</evidence>
<dbReference type="EMBL" id="CP003179">
    <property type="protein sequence ID" value="AEW04558.1"/>
    <property type="molecule type" value="Genomic_DNA"/>
</dbReference>
<dbReference type="GO" id="GO:0004794">
    <property type="term" value="F:threonine deaminase activity"/>
    <property type="evidence" value="ECO:0007669"/>
    <property type="project" value="UniProtKB-EC"/>
</dbReference>
<feature type="domain" description="Tryptophan synthase beta chain-like PALP" evidence="9">
    <location>
        <begin position="19"/>
        <end position="306"/>
    </location>
</feature>
<keyword evidence="11" id="KW-1185">Reference proteome</keyword>
<dbReference type="GO" id="GO:0018114">
    <property type="term" value="F:threonine racemase activity"/>
    <property type="evidence" value="ECO:0007669"/>
    <property type="project" value="TreeGrafter"/>
</dbReference>
<dbReference type="GO" id="GO:0005524">
    <property type="term" value="F:ATP binding"/>
    <property type="evidence" value="ECO:0007669"/>
    <property type="project" value="TreeGrafter"/>
</dbReference>
<evidence type="ECO:0000256" key="3">
    <source>
        <dbReference type="ARBA" id="ARBA00010869"/>
    </source>
</evidence>
<comment type="function">
    <text evidence="7">Catalyzes the anaerobic formation of alpha-ketobutyrate and ammonia from threonine in a two-step reaction. The first step involved a dehydration of threonine and a production of enamine intermediates (aminocrotonate), which tautomerizes to its imine form (iminobutyrate). Both intermediates are unstable and short-lived. The second step is the nonenzymatic hydrolysis of the enamine/imine intermediates to form 2-ketobutyrate and free ammonia. In the low water environment of the cell, the second step is accelerated by RidA.</text>
</comment>
<comment type="catalytic activity">
    <reaction evidence="1">
        <text>L-threonine = 2-oxobutanoate + NH4(+)</text>
        <dbReference type="Rhea" id="RHEA:22108"/>
        <dbReference type="ChEBI" id="CHEBI:16763"/>
        <dbReference type="ChEBI" id="CHEBI:28938"/>
        <dbReference type="ChEBI" id="CHEBI:57926"/>
        <dbReference type="EC" id="4.3.1.19"/>
    </reaction>
</comment>
<evidence type="ECO:0000256" key="1">
    <source>
        <dbReference type="ARBA" id="ARBA00001274"/>
    </source>
</evidence>
<dbReference type="InterPro" id="IPR036052">
    <property type="entry name" value="TrpB-like_PALP_sf"/>
</dbReference>
<protein>
    <recommendedName>
        <fullName evidence="4">threonine ammonia-lyase</fullName>
        <ecNumber evidence="4">4.3.1.19</ecNumber>
    </recommendedName>
    <alternativeName>
        <fullName evidence="8">Threonine deaminase</fullName>
    </alternativeName>
</protein>
<dbReference type="CDD" id="cd01562">
    <property type="entry name" value="Thr-dehyd"/>
    <property type="match status" value="1"/>
</dbReference>
<comment type="similarity">
    <text evidence="3">Belongs to the serine/threonine dehydratase family.</text>
</comment>
<dbReference type="SUPFAM" id="SSF53686">
    <property type="entry name" value="Tryptophan synthase beta subunit-like PLP-dependent enzymes"/>
    <property type="match status" value="1"/>
</dbReference>
<dbReference type="GO" id="GO:0000287">
    <property type="term" value="F:magnesium ion binding"/>
    <property type="evidence" value="ECO:0007669"/>
    <property type="project" value="TreeGrafter"/>
</dbReference>
<dbReference type="GO" id="GO:0030170">
    <property type="term" value="F:pyridoxal phosphate binding"/>
    <property type="evidence" value="ECO:0007669"/>
    <property type="project" value="TreeGrafter"/>
</dbReference>
<reference evidence="11" key="1">
    <citation type="submission" date="2011-12" db="EMBL/GenBank/DDBJ databases">
        <title>The complete genome of chromosome of Sulfobacillus acidophilus DSM 10332.</title>
        <authorList>
            <person name="Lucas S."/>
            <person name="Han J."/>
            <person name="Lapidus A."/>
            <person name="Bruce D."/>
            <person name="Goodwin L."/>
            <person name="Pitluck S."/>
            <person name="Peters L."/>
            <person name="Kyrpides N."/>
            <person name="Mavromatis K."/>
            <person name="Ivanova N."/>
            <person name="Mikhailova N."/>
            <person name="Chertkov O."/>
            <person name="Saunders E."/>
            <person name="Detter J.C."/>
            <person name="Tapia R."/>
            <person name="Han C."/>
            <person name="Land M."/>
            <person name="Hauser L."/>
            <person name="Markowitz V."/>
            <person name="Cheng J.-F."/>
            <person name="Hugenholtz P."/>
            <person name="Woyke T."/>
            <person name="Wu D."/>
            <person name="Pukall R."/>
            <person name="Gehrich-Schroeter G."/>
            <person name="Schneider S."/>
            <person name="Klenk H.-P."/>
            <person name="Eisen J.A."/>
        </authorList>
    </citation>
    <scope>NUCLEOTIDE SEQUENCE [LARGE SCALE GENOMIC DNA]</scope>
    <source>
        <strain evidence="11">ATCC 700253 / DSM 10332 / NAL</strain>
    </source>
</reference>
<organism evidence="10 11">
    <name type="scientific">Sulfobacillus acidophilus (strain ATCC 700253 / DSM 10332 / NAL)</name>
    <dbReference type="NCBI Taxonomy" id="679936"/>
    <lineage>
        <taxon>Bacteria</taxon>
        <taxon>Bacillati</taxon>
        <taxon>Bacillota</taxon>
        <taxon>Clostridia</taxon>
        <taxon>Eubacteriales</taxon>
        <taxon>Clostridiales Family XVII. Incertae Sedis</taxon>
        <taxon>Sulfobacillus</taxon>
    </lineage>
</organism>
<gene>
    <name evidence="10" type="ordered locus">Sulac_1058</name>
</gene>
<dbReference type="GO" id="GO:0003941">
    <property type="term" value="F:L-serine ammonia-lyase activity"/>
    <property type="evidence" value="ECO:0007669"/>
    <property type="project" value="TreeGrafter"/>
</dbReference>
<dbReference type="Pfam" id="PF00291">
    <property type="entry name" value="PALP"/>
    <property type="match status" value="1"/>
</dbReference>
<dbReference type="Proteomes" id="UP000005439">
    <property type="component" value="Chromosome"/>
</dbReference>
<dbReference type="PANTHER" id="PTHR43050">
    <property type="entry name" value="SERINE / THREONINE RACEMASE FAMILY MEMBER"/>
    <property type="match status" value="1"/>
</dbReference>
<dbReference type="AlphaFoldDB" id="G8TTW7"/>
<dbReference type="EC" id="4.3.1.19" evidence="4"/>
<sequence>MTRPGPTLDDIYQAQSRIQPVIHRTPLITSQSLDGVVGGTVRLKMESLQRTGSFKVRGAYNRVAIAHEAGASGVVTASSGNHGQAVAWAARAFGLPAVVVVPSTAPPAKRAAAEVFGARLESVGPFSEERLQRARAIAQERDYTYIPPYDDRSVMAGQGTIGLEILDQWPEVEVIVVPIGGGGLISGIASAVKSLRPNITVIGVEPAGAAKAYLSRQAGRRLVLPHTQSLADGLISLALGELTYPVIEALVDHLVTVTEDQIRDAFWFLWTRMKMVAEPSGVVTLAYALSAPAILQNRHTALIVSGGNMDPHWVPRLYRADP</sequence>
<proteinExistence type="inferred from homology"/>
<dbReference type="HOGENOM" id="CLU_021152_4_2_9"/>
<evidence type="ECO:0000256" key="8">
    <source>
        <dbReference type="ARBA" id="ARBA00031427"/>
    </source>
</evidence>
<evidence type="ECO:0000313" key="10">
    <source>
        <dbReference type="EMBL" id="AEW04558.1"/>
    </source>
</evidence>
<dbReference type="GO" id="GO:0070179">
    <property type="term" value="P:D-serine biosynthetic process"/>
    <property type="evidence" value="ECO:0007669"/>
    <property type="project" value="TreeGrafter"/>
</dbReference>
<dbReference type="GO" id="GO:0030378">
    <property type="term" value="F:serine racemase activity"/>
    <property type="evidence" value="ECO:0007669"/>
    <property type="project" value="TreeGrafter"/>
</dbReference>
<name>G8TTW7_SULAD</name>
<dbReference type="KEGG" id="sap:Sulac_1058"/>
<dbReference type="Gene3D" id="3.40.50.1100">
    <property type="match status" value="2"/>
</dbReference>
<dbReference type="STRING" id="679936.Sulac_1058"/>
<dbReference type="FunFam" id="3.40.50.1100:FF:000005">
    <property type="entry name" value="Threonine dehydratase catabolic"/>
    <property type="match status" value="1"/>
</dbReference>
<evidence type="ECO:0000313" key="11">
    <source>
        <dbReference type="Proteomes" id="UP000005439"/>
    </source>
</evidence>
<dbReference type="InterPro" id="IPR001926">
    <property type="entry name" value="TrpB-like_PALP"/>
</dbReference>
<dbReference type="FunFam" id="3.40.50.1100:FF:000007">
    <property type="entry name" value="L-threonine dehydratase catabolic TdcB"/>
    <property type="match status" value="1"/>
</dbReference>
<dbReference type="PATRIC" id="fig|679936.5.peg.1117"/>
<evidence type="ECO:0000256" key="6">
    <source>
        <dbReference type="ARBA" id="ARBA00023239"/>
    </source>
</evidence>
<evidence type="ECO:0000259" key="9">
    <source>
        <dbReference type="Pfam" id="PF00291"/>
    </source>
</evidence>
<keyword evidence="6 10" id="KW-0456">Lyase</keyword>
<dbReference type="PANTHER" id="PTHR43050:SF1">
    <property type="entry name" value="SERINE RACEMASE"/>
    <property type="match status" value="1"/>
</dbReference>
<evidence type="ECO:0000256" key="7">
    <source>
        <dbReference type="ARBA" id="ARBA00025527"/>
    </source>
</evidence>
<evidence type="ECO:0000256" key="2">
    <source>
        <dbReference type="ARBA" id="ARBA00001933"/>
    </source>
</evidence>